<comment type="caution">
    <text evidence="3">The sequence shown here is derived from an EMBL/GenBank/DDBJ whole genome shotgun (WGS) entry which is preliminary data.</text>
</comment>
<feature type="domain" description="Serpin" evidence="2">
    <location>
        <begin position="27"/>
        <end position="156"/>
    </location>
</feature>
<gene>
    <name evidence="3" type="ORF">MERR_LOCUS35906</name>
</gene>
<sequence>MQISAITMFTDLSSSRSKSTTEEAIKNQNDLALILSQRLFSTEAKQHSNTVFSPASINAALTLAASGPVVTELPKDLLSKEILSFLRSSSIEELNAVLSEIVSVVFADHSANGGPKISSVNGVWIEQSLPIDHSSFKVLFEKNFKASFDRVDFRSKVT</sequence>
<proteinExistence type="inferred from homology"/>
<evidence type="ECO:0000313" key="3">
    <source>
        <dbReference type="EMBL" id="CAA7048671.1"/>
    </source>
</evidence>
<evidence type="ECO:0000256" key="1">
    <source>
        <dbReference type="ARBA" id="ARBA00009500"/>
    </source>
</evidence>
<evidence type="ECO:0000313" key="4">
    <source>
        <dbReference type="Proteomes" id="UP000467841"/>
    </source>
</evidence>
<dbReference type="Proteomes" id="UP000467841">
    <property type="component" value="Unassembled WGS sequence"/>
</dbReference>
<dbReference type="OrthoDB" id="1063785at2759"/>
<dbReference type="SUPFAM" id="SSF56574">
    <property type="entry name" value="Serpins"/>
    <property type="match status" value="1"/>
</dbReference>
<accession>A0A6D2KA33</accession>
<dbReference type="InterPro" id="IPR036186">
    <property type="entry name" value="Serpin_sf"/>
</dbReference>
<organism evidence="3 4">
    <name type="scientific">Microthlaspi erraticum</name>
    <dbReference type="NCBI Taxonomy" id="1685480"/>
    <lineage>
        <taxon>Eukaryota</taxon>
        <taxon>Viridiplantae</taxon>
        <taxon>Streptophyta</taxon>
        <taxon>Embryophyta</taxon>
        <taxon>Tracheophyta</taxon>
        <taxon>Spermatophyta</taxon>
        <taxon>Magnoliopsida</taxon>
        <taxon>eudicotyledons</taxon>
        <taxon>Gunneridae</taxon>
        <taxon>Pentapetalae</taxon>
        <taxon>rosids</taxon>
        <taxon>malvids</taxon>
        <taxon>Brassicales</taxon>
        <taxon>Brassicaceae</taxon>
        <taxon>Coluteocarpeae</taxon>
        <taxon>Microthlaspi</taxon>
    </lineage>
</organism>
<dbReference type="Gene3D" id="3.30.497.10">
    <property type="entry name" value="Antithrombin, subunit I, domain 2"/>
    <property type="match status" value="1"/>
</dbReference>
<name>A0A6D2KA33_9BRAS</name>
<reference evidence="3" key="1">
    <citation type="submission" date="2020-01" db="EMBL/GenBank/DDBJ databases">
        <authorList>
            <person name="Mishra B."/>
        </authorList>
    </citation>
    <scope>NUCLEOTIDE SEQUENCE [LARGE SCALE GENOMIC DNA]</scope>
</reference>
<dbReference type="AlphaFoldDB" id="A0A6D2KA33"/>
<dbReference type="EMBL" id="CACVBM020001394">
    <property type="protein sequence ID" value="CAA7048671.1"/>
    <property type="molecule type" value="Genomic_DNA"/>
</dbReference>
<keyword evidence="4" id="KW-1185">Reference proteome</keyword>
<dbReference type="InterPro" id="IPR042178">
    <property type="entry name" value="Serpin_sf_1"/>
</dbReference>
<dbReference type="InterPro" id="IPR023796">
    <property type="entry name" value="Serpin_dom"/>
</dbReference>
<dbReference type="Pfam" id="PF00079">
    <property type="entry name" value="Serpin"/>
    <property type="match status" value="1"/>
</dbReference>
<evidence type="ECO:0000259" key="2">
    <source>
        <dbReference type="Pfam" id="PF00079"/>
    </source>
</evidence>
<protein>
    <recommendedName>
        <fullName evidence="2">Serpin domain-containing protein</fullName>
    </recommendedName>
</protein>
<comment type="similarity">
    <text evidence="1">Belongs to the serpin family.</text>
</comment>